<evidence type="ECO:0000256" key="1">
    <source>
        <dbReference type="SAM" id="MobiDB-lite"/>
    </source>
</evidence>
<reference evidence="2" key="1">
    <citation type="submission" date="2019-03" db="EMBL/GenBank/DDBJ databases">
        <title>Long read genome sequence of the mycoparasitic Pythium oligandrum ATCC 38472 isolated from sugarbeet rhizosphere.</title>
        <authorList>
            <person name="Gaulin E."/>
        </authorList>
    </citation>
    <scope>NUCLEOTIDE SEQUENCE</scope>
    <source>
        <strain evidence="2">ATCC 38472_TT</strain>
    </source>
</reference>
<name>A0A8K1FB92_PYTOL</name>
<sequence>MNRTFRPPMDINSVMAWKTVTHIDEDIVPGPNKPIPEGDSDNDTESASSADFTGHSTQPAAGSSLQGVGASLARAGKMLWNKQLSLQTLRKQTRSASDFSESDFSPFAIGTPVYTRFGLGSVAANRDDGITEVTIQGQMRATLYTASTDEEYYAIPAIRHDWVETPFGEGNVIDFDPKDQTYTVRVGGDDAHEQIVTRSEVRRAMPVRRQTYTGTHHHTPAGPTQPSAIQKGLNTAYKTIVNKSSGISSTISNYYYHGQCVITNLGEGQITSLDQTHHRAIVQMTNGATAYISTDQIRHYTKALKGMEVTTTKFGSGIVTEVRAADSMYTVRLHDHKEDESEFVYVHESDLVRGKRTRLGSAQRQMKDKLASTSKLLSSARGKLFGGSSMKTEKSSPSPSPAQKSPSLFRSRASSRASTRTKSVRVVESDSDDQEPLEEPSSAGI</sequence>
<dbReference type="Proteomes" id="UP000794436">
    <property type="component" value="Unassembled WGS sequence"/>
</dbReference>
<dbReference type="EMBL" id="SPLM01000146">
    <property type="protein sequence ID" value="TMW55876.1"/>
    <property type="molecule type" value="Genomic_DNA"/>
</dbReference>
<protein>
    <submittedName>
        <fullName evidence="2">Uncharacterized protein</fullName>
    </submittedName>
</protein>
<accession>A0A8K1FB92</accession>
<feature type="compositionally biased region" description="Polar residues" evidence="1">
    <location>
        <begin position="45"/>
        <end position="65"/>
    </location>
</feature>
<feature type="compositionally biased region" description="Acidic residues" evidence="1">
    <location>
        <begin position="429"/>
        <end position="438"/>
    </location>
</feature>
<organism evidence="2 3">
    <name type="scientific">Pythium oligandrum</name>
    <name type="common">Mycoparasitic fungus</name>
    <dbReference type="NCBI Taxonomy" id="41045"/>
    <lineage>
        <taxon>Eukaryota</taxon>
        <taxon>Sar</taxon>
        <taxon>Stramenopiles</taxon>
        <taxon>Oomycota</taxon>
        <taxon>Peronosporomycetes</taxon>
        <taxon>Pythiales</taxon>
        <taxon>Pythiaceae</taxon>
        <taxon>Pythium</taxon>
    </lineage>
</organism>
<proteinExistence type="predicted"/>
<gene>
    <name evidence="2" type="ORF">Poli38472_008524</name>
</gene>
<feature type="compositionally biased region" description="Low complexity" evidence="1">
    <location>
        <begin position="395"/>
        <end position="426"/>
    </location>
</feature>
<keyword evidence="3" id="KW-1185">Reference proteome</keyword>
<feature type="region of interest" description="Disordered" evidence="1">
    <location>
        <begin position="25"/>
        <end position="65"/>
    </location>
</feature>
<comment type="caution">
    <text evidence="2">The sequence shown here is derived from an EMBL/GenBank/DDBJ whole genome shotgun (WGS) entry which is preliminary data.</text>
</comment>
<dbReference type="AlphaFoldDB" id="A0A8K1FB92"/>
<evidence type="ECO:0000313" key="2">
    <source>
        <dbReference type="EMBL" id="TMW55876.1"/>
    </source>
</evidence>
<evidence type="ECO:0000313" key="3">
    <source>
        <dbReference type="Proteomes" id="UP000794436"/>
    </source>
</evidence>
<feature type="region of interest" description="Disordered" evidence="1">
    <location>
        <begin position="381"/>
        <end position="445"/>
    </location>
</feature>
<dbReference type="OrthoDB" id="72396at2759"/>